<dbReference type="InterPro" id="IPR037066">
    <property type="entry name" value="Plug_dom_sf"/>
</dbReference>
<evidence type="ECO:0000256" key="1">
    <source>
        <dbReference type="ARBA" id="ARBA00004571"/>
    </source>
</evidence>
<feature type="domain" description="TonB-dependent receptor-like beta-barrel" evidence="13">
    <location>
        <begin position="490"/>
        <end position="923"/>
    </location>
</feature>
<comment type="subcellular location">
    <subcellularLocation>
        <location evidence="1 10">Cell outer membrane</location>
        <topology evidence="1 10">Multi-pass membrane protein</topology>
    </subcellularLocation>
</comment>
<evidence type="ECO:0000256" key="11">
    <source>
        <dbReference type="RuleBase" id="RU003357"/>
    </source>
</evidence>
<evidence type="ECO:0000256" key="5">
    <source>
        <dbReference type="ARBA" id="ARBA00022692"/>
    </source>
</evidence>
<evidence type="ECO:0008006" key="17">
    <source>
        <dbReference type="Google" id="ProtNLM"/>
    </source>
</evidence>
<keyword evidence="12" id="KW-0732">Signal</keyword>
<evidence type="ECO:0000259" key="13">
    <source>
        <dbReference type="Pfam" id="PF00593"/>
    </source>
</evidence>
<dbReference type="InterPro" id="IPR039426">
    <property type="entry name" value="TonB-dep_rcpt-like"/>
</dbReference>
<dbReference type="PANTHER" id="PTHR47234">
    <property type="match status" value="1"/>
</dbReference>
<evidence type="ECO:0000256" key="8">
    <source>
        <dbReference type="ARBA" id="ARBA00023170"/>
    </source>
</evidence>
<feature type="chain" id="PRO_5047281261" description="TonB-dependent receptor" evidence="12">
    <location>
        <begin position="36"/>
        <end position="961"/>
    </location>
</feature>
<dbReference type="PANTHER" id="PTHR47234:SF2">
    <property type="entry name" value="TONB-DEPENDENT RECEPTOR"/>
    <property type="match status" value="1"/>
</dbReference>
<dbReference type="CDD" id="cd01347">
    <property type="entry name" value="ligand_gated_channel"/>
    <property type="match status" value="1"/>
</dbReference>
<dbReference type="EMBL" id="BMKG01000033">
    <property type="protein sequence ID" value="GGC22598.1"/>
    <property type="molecule type" value="Genomic_DNA"/>
</dbReference>
<evidence type="ECO:0000256" key="12">
    <source>
        <dbReference type="SAM" id="SignalP"/>
    </source>
</evidence>
<reference evidence="16" key="1">
    <citation type="journal article" date="2019" name="Int. J. Syst. Evol. Microbiol.">
        <title>The Global Catalogue of Microorganisms (GCM) 10K type strain sequencing project: providing services to taxonomists for standard genome sequencing and annotation.</title>
        <authorList>
            <consortium name="The Broad Institute Genomics Platform"/>
            <consortium name="The Broad Institute Genome Sequencing Center for Infectious Disease"/>
            <person name="Wu L."/>
            <person name="Ma J."/>
        </authorList>
    </citation>
    <scope>NUCLEOTIDE SEQUENCE [LARGE SCALE GENOMIC DNA]</scope>
    <source>
        <strain evidence="16">CGMCC 1.15931</strain>
    </source>
</reference>
<keyword evidence="5 10" id="KW-0812">Transmembrane</keyword>
<feature type="domain" description="TonB-dependent receptor plug" evidence="14">
    <location>
        <begin position="63"/>
        <end position="181"/>
    </location>
</feature>
<comment type="similarity">
    <text evidence="2 10 11">Belongs to the TonB-dependent receptor family.</text>
</comment>
<evidence type="ECO:0000256" key="2">
    <source>
        <dbReference type="ARBA" id="ARBA00009810"/>
    </source>
</evidence>
<dbReference type="Pfam" id="PF00593">
    <property type="entry name" value="TonB_dep_Rec_b-barrel"/>
    <property type="match status" value="1"/>
</dbReference>
<evidence type="ECO:0000256" key="7">
    <source>
        <dbReference type="ARBA" id="ARBA00023136"/>
    </source>
</evidence>
<sequence>MNTVKMRPLAGVVRRLFPVTTAPLLLGLFTAPALAQTPPPPSGAAAQPIARVEITGSNIRRAQAETASAVQTVSKADIEKSGKTTVAELLQTLAVDNQGSVPTTFGTGFASGASGISLRGLGAASTLVLVNGRRVAPYGLADDGQKVFADLNIIPAEAVERVEILKDGASAIYGSDAIAGVVNVILRRDFVGTTVRASQGLSNESDGADTRLAVSHGVGRLDTDRYNFLFSAEYGKKKPVYNLDRAGRGPVGRVDLRDFGFSAAEGLGGTGAIVSNSNAGNSIIGNVRNPITNIFYSRDSRLAAAGFTRPMPANACTSLTNHPQGDPRGGCLIDATQQYGQIQPRQESLNLFGRLTVQLNPAWQAYAELHGYHSDSEAQTTPSNVSGSVGYPGGPVSNAGVSLGAAHPDNPYFGTAARVRYLAWDVGPRVNNVTSNFLRAVAGVKGTVGAWDIDSALLFSQNKVANTREGAIQRDVAFALLNPTPENVAAALRNPAYAALPAGTLWRIGENAGLNSQAMYDALSPLIANDATTRLAQVDVKASREFGQLPGGALGVAMGAEFRHESTELTPTEGTERGNIIGLGYSAYEGQRNSAALYAEVLAPVLSTLELSAALRYDHFNDVGNSYTPKAGFKWTPSRAFALRGTFARGFRAPSAAENGRGGLAAFANADDPLRCNLGIPGTCAPVSVAVITSPNPALEPERSKSYSLGMIWDPLPRTSISLDFWQIKRKNEINQEQLDAAIAAGHVARDPSTADPATPGDPGQITAVLANYVNSASTEVRGVDLDLRKTFQLGANGGNLTADIKWTHLFKWQRTEQDGSSRDFAGTHGNCDTTNCIGTPDDRVNLGLTWDRGPLRLTAVANYRGKLENKLFKDDPAGCAFTFANGNDAPNGCKIGSFTTVDLTAKYRFTPKAELFASVQNLFDKEPPLDPLTYGAAGFNPLDYSGALGRYFNLGVRYTF</sequence>
<dbReference type="InterPro" id="IPR000531">
    <property type="entry name" value="Beta-barrel_TonB"/>
</dbReference>
<dbReference type="Gene3D" id="2.40.170.20">
    <property type="entry name" value="TonB-dependent receptor, beta-barrel domain"/>
    <property type="match status" value="1"/>
</dbReference>
<dbReference type="Gene3D" id="2.170.130.10">
    <property type="entry name" value="TonB-dependent receptor, plug domain"/>
    <property type="match status" value="1"/>
</dbReference>
<name>A0ABQ1LC39_9BURK</name>
<evidence type="ECO:0000256" key="6">
    <source>
        <dbReference type="ARBA" id="ARBA00023077"/>
    </source>
</evidence>
<evidence type="ECO:0000256" key="10">
    <source>
        <dbReference type="PROSITE-ProRule" id="PRU01360"/>
    </source>
</evidence>
<dbReference type="Pfam" id="PF07715">
    <property type="entry name" value="Plug"/>
    <property type="match status" value="1"/>
</dbReference>
<protein>
    <recommendedName>
        <fullName evidence="17">TonB-dependent receptor</fullName>
    </recommendedName>
</protein>
<dbReference type="SUPFAM" id="SSF56935">
    <property type="entry name" value="Porins"/>
    <property type="match status" value="1"/>
</dbReference>
<dbReference type="PROSITE" id="PS52016">
    <property type="entry name" value="TONB_DEPENDENT_REC_3"/>
    <property type="match status" value="1"/>
</dbReference>
<keyword evidence="16" id="KW-1185">Reference proteome</keyword>
<dbReference type="InterPro" id="IPR036942">
    <property type="entry name" value="Beta-barrel_TonB_sf"/>
</dbReference>
<organism evidence="15 16">
    <name type="scientific">Pseudoduganella buxea</name>
    <dbReference type="NCBI Taxonomy" id="1949069"/>
    <lineage>
        <taxon>Bacteria</taxon>
        <taxon>Pseudomonadati</taxon>
        <taxon>Pseudomonadota</taxon>
        <taxon>Betaproteobacteria</taxon>
        <taxon>Burkholderiales</taxon>
        <taxon>Oxalobacteraceae</taxon>
        <taxon>Telluria group</taxon>
        <taxon>Pseudoduganella</taxon>
    </lineage>
</organism>
<keyword evidence="6 11" id="KW-0798">TonB box</keyword>
<proteinExistence type="inferred from homology"/>
<dbReference type="Proteomes" id="UP000622638">
    <property type="component" value="Unassembled WGS sequence"/>
</dbReference>
<feature type="signal peptide" evidence="12">
    <location>
        <begin position="1"/>
        <end position="35"/>
    </location>
</feature>
<comment type="caution">
    <text evidence="15">The sequence shown here is derived from an EMBL/GenBank/DDBJ whole genome shotgun (WGS) entry which is preliminary data.</text>
</comment>
<accession>A0ABQ1LC39</accession>
<evidence type="ECO:0000313" key="15">
    <source>
        <dbReference type="EMBL" id="GGC22598.1"/>
    </source>
</evidence>
<keyword evidence="7 10" id="KW-0472">Membrane</keyword>
<evidence type="ECO:0000259" key="14">
    <source>
        <dbReference type="Pfam" id="PF07715"/>
    </source>
</evidence>
<keyword evidence="3 10" id="KW-0813">Transport</keyword>
<evidence type="ECO:0000256" key="9">
    <source>
        <dbReference type="ARBA" id="ARBA00023237"/>
    </source>
</evidence>
<dbReference type="RefSeq" id="WP_229417763.1">
    <property type="nucleotide sequence ID" value="NZ_BMKG01000033.1"/>
</dbReference>
<evidence type="ECO:0000256" key="3">
    <source>
        <dbReference type="ARBA" id="ARBA00022448"/>
    </source>
</evidence>
<keyword evidence="4 10" id="KW-1134">Transmembrane beta strand</keyword>
<evidence type="ECO:0000256" key="4">
    <source>
        <dbReference type="ARBA" id="ARBA00022452"/>
    </source>
</evidence>
<gene>
    <name evidence="15" type="ORF">GCM10011572_50100</name>
</gene>
<keyword evidence="9 10" id="KW-0998">Cell outer membrane</keyword>
<dbReference type="InterPro" id="IPR012910">
    <property type="entry name" value="Plug_dom"/>
</dbReference>
<evidence type="ECO:0000313" key="16">
    <source>
        <dbReference type="Proteomes" id="UP000622638"/>
    </source>
</evidence>
<keyword evidence="8" id="KW-0675">Receptor</keyword>